<comment type="subunit">
    <text evidence="18">Homodimer. Homooligomer. Interacts with host RB1; this interaction induces dissociation of RB1-E2F1 complex thereby disrupting RB1 activity. Interacts with host EP300; this interaction represses EP300 transcriptional activity. Interacts with protein E2; this interaction inhibits E7 oncogenic activity. Interacts with host TMEM173/STING; this interaction impairs the ability of TMEM173/STING to sense cytosolic DNA and promote the production of type I interferon (IFN-alpha and IFN-beta).</text>
</comment>
<evidence type="ECO:0000256" key="16">
    <source>
        <dbReference type="ARBA" id="ARBA00023280"/>
    </source>
</evidence>
<keyword evidence="6 18" id="KW-0479">Metal-binding</keyword>
<dbReference type="GO" id="GO:0006351">
    <property type="term" value="P:DNA-templated transcription"/>
    <property type="evidence" value="ECO:0007669"/>
    <property type="project" value="UniProtKB-UniRule"/>
</dbReference>
<keyword evidence="10 18" id="KW-0805">Transcription regulation</keyword>
<dbReference type="OrthoDB" id="28045at10239"/>
<evidence type="ECO:0000313" key="20">
    <source>
        <dbReference type="EMBL" id="ADQ39300.1"/>
    </source>
</evidence>
<comment type="function">
    <text evidence="18">Plays a role in viral genome replication by driving entry of quiescent cells into the cell cycle. Stimulation of progression from G1 to S phase allows the virus to efficiently use the cellular DNA replicating machinery to achieve viral genome replication. E7 protein has both transforming and trans-activating activities. Induces the disassembly of the E2F1 transcription factor from RB1, with subsequent transcriptional activation of E2F1-regulated S-phase genes. Interferes with host histone deacetylation mediated by HDAC1 and HDAC2, leading to transcription activation. Plays also a role in the inhibition of both antiviral and antiproliferative functions of host interferon alpha. Interaction with host TMEM173/STING impairs the ability of TMEM173/STING to sense cytosolic DNA and promote the production of type I interferon (IFN-alpha and IFN-beta).</text>
</comment>
<dbReference type="PIRSF" id="PIRSF003407">
    <property type="entry name" value="Papvi_E7"/>
    <property type="match status" value="1"/>
</dbReference>
<keyword evidence="7 18" id="KW-0863">Zinc-finger</keyword>
<dbReference type="RefSeq" id="YP_004646332.1">
    <property type="nucleotide sequence ID" value="NC_015691.1"/>
</dbReference>
<evidence type="ECO:0000256" key="15">
    <source>
        <dbReference type="ARBA" id="ARBA00023258"/>
    </source>
</evidence>
<keyword evidence="21" id="KW-1185">Reference proteome</keyword>
<keyword evidence="14 18" id="KW-1035">Host cytoplasm</keyword>
<comment type="domain">
    <text evidence="18">The E7 terminal domain is an intrinsically disordered domain, whose flexibility and conformational transitions confer target adaptability to the oncoprotein. It allows adaptation to a variety of protein targets and exposes the PEST degradation sequence that regulates its turnover in the cell.</text>
</comment>
<evidence type="ECO:0000256" key="10">
    <source>
        <dbReference type="ARBA" id="ARBA00023015"/>
    </source>
</evidence>
<evidence type="ECO:0000256" key="12">
    <source>
        <dbReference type="ARBA" id="ARBA00023159"/>
    </source>
</evidence>
<feature type="short sequence motif" description="Nuclear export signal" evidence="18">
    <location>
        <begin position="69"/>
        <end position="77"/>
    </location>
</feature>
<keyword evidence="5 18" id="KW-1090">Inhibition of host innate immune response by virus</keyword>
<keyword evidence="2 18" id="KW-0244">Early protein</keyword>
<dbReference type="GeneID" id="10842531"/>
<proteinExistence type="inferred from homology"/>
<evidence type="ECO:0000256" key="19">
    <source>
        <dbReference type="PIRNR" id="PIRNR003407"/>
    </source>
</evidence>
<evidence type="ECO:0000256" key="2">
    <source>
        <dbReference type="ARBA" id="ARBA00022518"/>
    </source>
</evidence>
<keyword evidence="9 18" id="KW-0862">Zinc</keyword>
<evidence type="ECO:0000256" key="7">
    <source>
        <dbReference type="ARBA" id="ARBA00022771"/>
    </source>
</evidence>
<dbReference type="Proteomes" id="UP000144454">
    <property type="component" value="Segment"/>
</dbReference>
<dbReference type="Pfam" id="PF00527">
    <property type="entry name" value="E7"/>
    <property type="match status" value="1"/>
</dbReference>
<sequence length="108" mass="12358">MIGKEPTIRDIVLELEDAVQPIDLHCNEEVLEEQVEEEPEKNPFKVLVSCGGGCGSKLRLFVTATAYGIRTFQHVLLSELSILCPECRETTREETRQRDLNRLRNGRF</sequence>
<keyword evidence="13 18" id="KW-0804">Transcription</keyword>
<evidence type="ECO:0000256" key="6">
    <source>
        <dbReference type="ARBA" id="ARBA00022723"/>
    </source>
</evidence>
<keyword evidence="1 18" id="KW-1121">Modulation of host cell cycle by virus</keyword>
<dbReference type="InterPro" id="IPR000148">
    <property type="entry name" value="Papilloma_E7"/>
</dbReference>
<evidence type="ECO:0000256" key="9">
    <source>
        <dbReference type="ARBA" id="ARBA00022833"/>
    </source>
</evidence>
<comment type="subcellular location">
    <subcellularLocation>
        <location evidence="18">Host cytoplasm</location>
    </subcellularLocation>
    <subcellularLocation>
        <location evidence="18">Host nucleus</location>
    </subcellularLocation>
    <text evidence="18">Predominantly found in the host nucleus.</text>
</comment>
<name>F8QPP5_9PAPI</name>
<keyword evidence="4 18" id="KW-0945">Host-virus interaction</keyword>
<gene>
    <name evidence="18 20" type="primary">E7</name>
</gene>
<keyword evidence="15" id="KW-0922">Interferon antiviral system evasion</keyword>
<protein>
    <recommendedName>
        <fullName evidence="18 19">Protein E7</fullName>
    </recommendedName>
</protein>
<keyword evidence="8 18" id="KW-1114">Inhibition of host interferon signaling pathway by virus</keyword>
<evidence type="ECO:0000256" key="4">
    <source>
        <dbReference type="ARBA" id="ARBA00022581"/>
    </source>
</evidence>
<comment type="similarity">
    <text evidence="18 19">Belongs to the papillomaviridae E7 protein family.</text>
</comment>
<evidence type="ECO:0000313" key="21">
    <source>
        <dbReference type="Proteomes" id="UP000144454"/>
    </source>
</evidence>
<dbReference type="GO" id="GO:0003677">
    <property type="term" value="F:DNA binding"/>
    <property type="evidence" value="ECO:0007669"/>
    <property type="project" value="UniProtKB-UniRule"/>
</dbReference>
<keyword evidence="17 18" id="KW-1078">G1/S host cell cycle checkpoint dysregulation by virus</keyword>
<dbReference type="GO" id="GO:0039502">
    <property type="term" value="P:symbiont-mediated suppression of host type I interferon-mediated signaling pathway"/>
    <property type="evidence" value="ECO:0007669"/>
    <property type="project" value="UniProtKB-UniRule"/>
</dbReference>
<dbReference type="GO" id="GO:0039645">
    <property type="term" value="P:symbiont-mediated perturbation of host cell cycle G1/S transition checkpoint"/>
    <property type="evidence" value="ECO:0007669"/>
    <property type="project" value="UniProtKB-UniRule"/>
</dbReference>
<dbReference type="SUPFAM" id="SSF161234">
    <property type="entry name" value="E7 C-terminal domain-like"/>
    <property type="match status" value="1"/>
</dbReference>
<evidence type="ECO:0000256" key="1">
    <source>
        <dbReference type="ARBA" id="ARBA00022504"/>
    </source>
</evidence>
<dbReference type="GO" id="GO:0008270">
    <property type="term" value="F:zinc ion binding"/>
    <property type="evidence" value="ECO:0007669"/>
    <property type="project" value="UniProtKB-KW"/>
</dbReference>
<evidence type="ECO:0000256" key="14">
    <source>
        <dbReference type="ARBA" id="ARBA00023200"/>
    </source>
</evidence>
<organism evidence="20 21">
    <name type="scientific">Macaca fascicularis papillomavirus 2</name>
    <dbReference type="NCBI Taxonomy" id="915424"/>
    <lineage>
        <taxon>Viruses</taxon>
        <taxon>Monodnaviria</taxon>
        <taxon>Shotokuvirae</taxon>
        <taxon>Cossaviricota</taxon>
        <taxon>Papovaviricetes</taxon>
        <taxon>Zurhausenvirales</taxon>
        <taxon>Papillomaviridae</taxon>
        <taxon>Firstpapillomavirinae</taxon>
        <taxon>Betapapillomavirus</taxon>
        <taxon>Betapapillomavirus 6</taxon>
    </lineage>
</organism>
<keyword evidence="12 18" id="KW-0010">Activator</keyword>
<evidence type="ECO:0000256" key="11">
    <source>
        <dbReference type="ARBA" id="ARBA00023125"/>
    </source>
</evidence>
<dbReference type="GO" id="GO:0019904">
    <property type="term" value="F:protein domain specific binding"/>
    <property type="evidence" value="ECO:0007669"/>
    <property type="project" value="UniProtKB-UniRule"/>
</dbReference>
<comment type="function">
    <text evidence="19">E7 protein has both transforming and trans-activating activities.</text>
</comment>
<evidence type="ECO:0000256" key="18">
    <source>
        <dbReference type="HAMAP-Rule" id="MF_04004"/>
    </source>
</evidence>
<accession>F8QPP5</accession>
<dbReference type="KEGG" id="vg:10842531"/>
<evidence type="ECO:0000256" key="17">
    <source>
        <dbReference type="ARBA" id="ARBA00023309"/>
    </source>
</evidence>
<keyword evidence="3 18" id="KW-1048">Host nucleus</keyword>
<comment type="caution">
    <text evidence="18">Lacks conserved residue(s) required for the propagation of feature annotation.</text>
</comment>
<dbReference type="Gene3D" id="3.30.160.330">
    <property type="match status" value="1"/>
</dbReference>
<dbReference type="GO" id="GO:0052170">
    <property type="term" value="P:symbiont-mediated suppression of host innate immune response"/>
    <property type="evidence" value="ECO:0007669"/>
    <property type="project" value="UniProtKB-KW"/>
</dbReference>
<dbReference type="GO" id="GO:0030430">
    <property type="term" value="C:host cell cytoplasm"/>
    <property type="evidence" value="ECO:0007669"/>
    <property type="project" value="UniProtKB-SubCell"/>
</dbReference>
<dbReference type="GO" id="GO:0003700">
    <property type="term" value="F:DNA-binding transcription factor activity"/>
    <property type="evidence" value="ECO:0007669"/>
    <property type="project" value="UniProtKB-UniRule"/>
</dbReference>
<feature type="short sequence motif" description="LXCXE motif; interaction with host RB1 and TMEM173/STING" evidence="18">
    <location>
        <begin position="24"/>
        <end position="28"/>
    </location>
</feature>
<evidence type="ECO:0000256" key="8">
    <source>
        <dbReference type="ARBA" id="ARBA00022830"/>
    </source>
</evidence>
<evidence type="ECO:0000256" key="5">
    <source>
        <dbReference type="ARBA" id="ARBA00022632"/>
    </source>
</evidence>
<keyword evidence="16 18" id="KW-0899">Viral immunoevasion</keyword>
<comment type="PTM">
    <text evidence="18">Highly phosphorylated.</text>
</comment>
<evidence type="ECO:0000256" key="13">
    <source>
        <dbReference type="ARBA" id="ARBA00023163"/>
    </source>
</evidence>
<evidence type="ECO:0000256" key="3">
    <source>
        <dbReference type="ARBA" id="ARBA00022562"/>
    </source>
</evidence>
<keyword evidence="11 18" id="KW-0238">DNA-binding</keyword>
<dbReference type="EMBL" id="GU014531">
    <property type="protein sequence ID" value="ADQ39300.1"/>
    <property type="molecule type" value="Genomic_DNA"/>
</dbReference>
<dbReference type="HAMAP" id="MF_04004">
    <property type="entry name" value="PPV_E7"/>
    <property type="match status" value="1"/>
</dbReference>
<dbReference type="GO" id="GO:0042025">
    <property type="term" value="C:host cell nucleus"/>
    <property type="evidence" value="ECO:0007669"/>
    <property type="project" value="UniProtKB-SubCell"/>
</dbReference>
<reference evidence="20 21" key="1">
    <citation type="journal article" date="2011" name="Vet. Pathol.">
        <title>Novel betapapillomavirus associated with hand and foot papillomas in a cynomolgus macaque.</title>
        <authorList>
            <person name="Wood C.E."/>
            <person name="Tannehill-Gregg S.H."/>
            <person name="Chen Z."/>
            <person name="Doorslaer K."/>
            <person name="Nelson D.R."/>
            <person name="Cline J.M."/>
            <person name="Burk R.D."/>
        </authorList>
    </citation>
    <scope>NUCLEOTIDE SEQUENCE [LARGE SCALE GENOMIC DNA]</scope>
    <source>
        <strain evidence="20">Mac191</strain>
    </source>
</reference>